<accession>A0ABT8DQP4</accession>
<reference evidence="1 2" key="1">
    <citation type="submission" date="2023-06" db="EMBL/GenBank/DDBJ databases">
        <title>Pelomonas sp. PFR6 16S ribosomal RNA gene Genome sequencing and assembly.</title>
        <authorList>
            <person name="Woo H."/>
        </authorList>
    </citation>
    <scope>NUCLEOTIDE SEQUENCE [LARGE SCALE GENOMIC DNA]</scope>
    <source>
        <strain evidence="1 2">PFR6</strain>
    </source>
</reference>
<organism evidence="1 2">
    <name type="scientific">Roseateles violae</name>
    <dbReference type="NCBI Taxonomy" id="3058042"/>
    <lineage>
        <taxon>Bacteria</taxon>
        <taxon>Pseudomonadati</taxon>
        <taxon>Pseudomonadota</taxon>
        <taxon>Betaproteobacteria</taxon>
        <taxon>Burkholderiales</taxon>
        <taxon>Sphaerotilaceae</taxon>
        <taxon>Roseateles</taxon>
    </lineage>
</organism>
<dbReference type="RefSeq" id="WP_290358946.1">
    <property type="nucleotide sequence ID" value="NZ_JAUHHC010000002.1"/>
</dbReference>
<sequence length="69" mass="7635">MNTLAKATAAFSVRFESLFVPGRALVFPCDERGRVDLDRLPDRARNNYLFARAMVGKDYAAPSVMPLSA</sequence>
<evidence type="ECO:0000313" key="2">
    <source>
        <dbReference type="Proteomes" id="UP001228044"/>
    </source>
</evidence>
<dbReference type="Proteomes" id="UP001228044">
    <property type="component" value="Unassembled WGS sequence"/>
</dbReference>
<keyword evidence="2" id="KW-1185">Reference proteome</keyword>
<protein>
    <submittedName>
        <fullName evidence="1">Uncharacterized protein</fullName>
    </submittedName>
</protein>
<gene>
    <name evidence="1" type="ORF">QWJ38_10250</name>
</gene>
<dbReference type="EMBL" id="JAUHHC010000002">
    <property type="protein sequence ID" value="MDN3920660.1"/>
    <property type="molecule type" value="Genomic_DNA"/>
</dbReference>
<proteinExistence type="predicted"/>
<name>A0ABT8DQP4_9BURK</name>
<evidence type="ECO:0000313" key="1">
    <source>
        <dbReference type="EMBL" id="MDN3920660.1"/>
    </source>
</evidence>
<comment type="caution">
    <text evidence="1">The sequence shown here is derived from an EMBL/GenBank/DDBJ whole genome shotgun (WGS) entry which is preliminary data.</text>
</comment>